<dbReference type="AlphaFoldDB" id="C0QJU3"/>
<proteinExistence type="predicted"/>
<dbReference type="EMBL" id="CP001087">
    <property type="protein sequence ID" value="ACN13946.1"/>
    <property type="molecule type" value="Genomic_DNA"/>
</dbReference>
<dbReference type="STRING" id="177437.HRM2_08330"/>
<name>C0QJU3_DESAH</name>
<dbReference type="HOGENOM" id="CLU_2681651_0_0_7"/>
<accession>C0QJU3</accession>
<reference evidence="1 2" key="1">
    <citation type="journal article" date="2009" name="Environ. Microbiol.">
        <title>Genome sequence of Desulfobacterium autotrophicum HRM2, a marine sulfate reducer oxidizing organic carbon completely to carbon dioxide.</title>
        <authorList>
            <person name="Strittmatter A.W."/>
            <person name="Liesegang H."/>
            <person name="Rabus R."/>
            <person name="Decker I."/>
            <person name="Amann J."/>
            <person name="Andres S."/>
            <person name="Henne A."/>
            <person name="Fricke W.F."/>
            <person name="Martinez-Arias R."/>
            <person name="Bartels D."/>
            <person name="Goesmann A."/>
            <person name="Krause L."/>
            <person name="Puehler A."/>
            <person name="Klenk H.P."/>
            <person name="Richter M."/>
            <person name="Schuler M."/>
            <person name="Gloeckner F.O."/>
            <person name="Meyerdierks A."/>
            <person name="Gottschalk G."/>
            <person name="Amann R."/>
        </authorList>
    </citation>
    <scope>NUCLEOTIDE SEQUENCE [LARGE SCALE GENOMIC DNA]</scope>
    <source>
        <strain evidence="2">ATCC 43914 / DSM 3382 / HRM2</strain>
    </source>
</reference>
<protein>
    <submittedName>
        <fullName evidence="1">Uncharacterized protein</fullName>
    </submittedName>
</protein>
<sequence>MEIDIASRPGESLGRSILVRYLSVATRVMASIRRFLERASTQGQREEKQVGPACGVAWGLEGEKQYQRLISTII</sequence>
<dbReference type="Proteomes" id="UP000000442">
    <property type="component" value="Chromosome"/>
</dbReference>
<evidence type="ECO:0000313" key="2">
    <source>
        <dbReference type="Proteomes" id="UP000000442"/>
    </source>
</evidence>
<keyword evidence="2" id="KW-1185">Reference proteome</keyword>
<gene>
    <name evidence="1" type="ordered locus">HRM2_08330</name>
</gene>
<organism evidence="1 2">
    <name type="scientific">Desulforapulum autotrophicum (strain ATCC 43914 / DSM 3382 / VKM B-1955 / HRM2)</name>
    <name type="common">Desulfobacterium autotrophicum</name>
    <dbReference type="NCBI Taxonomy" id="177437"/>
    <lineage>
        <taxon>Bacteria</taxon>
        <taxon>Pseudomonadati</taxon>
        <taxon>Thermodesulfobacteriota</taxon>
        <taxon>Desulfobacteria</taxon>
        <taxon>Desulfobacterales</taxon>
        <taxon>Desulfobacteraceae</taxon>
        <taxon>Desulforapulum</taxon>
    </lineage>
</organism>
<evidence type="ECO:0000313" key="1">
    <source>
        <dbReference type="EMBL" id="ACN13946.1"/>
    </source>
</evidence>
<dbReference type="KEGG" id="dat:HRM2_08330"/>